<dbReference type="GO" id="GO:0017040">
    <property type="term" value="F:N-acylsphingosine amidohydrolase activity"/>
    <property type="evidence" value="ECO:0007669"/>
    <property type="project" value="UniProtKB-UniRule"/>
</dbReference>
<evidence type="ECO:0000256" key="7">
    <source>
        <dbReference type="RuleBase" id="RU366019"/>
    </source>
</evidence>
<feature type="binding site" evidence="6">
    <location>
        <position position="467"/>
    </location>
    <ligand>
        <name>Zn(2+)</name>
        <dbReference type="ChEBI" id="CHEBI:29105"/>
    </ligand>
</feature>
<dbReference type="GO" id="GO:0046872">
    <property type="term" value="F:metal ion binding"/>
    <property type="evidence" value="ECO:0007669"/>
    <property type="project" value="UniProtKB-KW"/>
</dbReference>
<dbReference type="PANTHER" id="PTHR12670">
    <property type="entry name" value="CERAMIDASE"/>
    <property type="match status" value="1"/>
</dbReference>
<dbReference type="InterPro" id="IPR038445">
    <property type="entry name" value="NCDase_C_sf"/>
</dbReference>
<dbReference type="InterPro" id="IPR006823">
    <property type="entry name" value="Ceramidase_alk"/>
</dbReference>
<proteinExistence type="inferred from homology"/>
<dbReference type="Pfam" id="PF17048">
    <property type="entry name" value="Ceramidse_alk_C"/>
    <property type="match status" value="1"/>
</dbReference>
<feature type="binding site" evidence="6">
    <location>
        <position position="231"/>
    </location>
    <ligand>
        <name>Zn(2+)</name>
        <dbReference type="ChEBI" id="CHEBI:29105"/>
    </ligand>
</feature>
<dbReference type="STRING" id="307972.A0A2G8K3K7"/>
<evidence type="ECO:0000256" key="5">
    <source>
        <dbReference type="PIRSR" id="PIRSR606823-1"/>
    </source>
</evidence>
<organism evidence="10 11">
    <name type="scientific">Stichopus japonicus</name>
    <name type="common">Sea cucumber</name>
    <dbReference type="NCBI Taxonomy" id="307972"/>
    <lineage>
        <taxon>Eukaryota</taxon>
        <taxon>Metazoa</taxon>
        <taxon>Echinodermata</taxon>
        <taxon>Eleutherozoa</taxon>
        <taxon>Echinozoa</taxon>
        <taxon>Holothuroidea</taxon>
        <taxon>Aspidochirotacea</taxon>
        <taxon>Aspidochirotida</taxon>
        <taxon>Stichopodidae</taxon>
        <taxon>Apostichopus</taxon>
    </lineage>
</organism>
<feature type="active site" description="Nucleophile" evidence="5">
    <location>
        <position position="282"/>
    </location>
</feature>
<dbReference type="Pfam" id="PF04734">
    <property type="entry name" value="Ceramidase_alk"/>
    <property type="match status" value="1"/>
</dbReference>
<dbReference type="PANTHER" id="PTHR12670:SF1">
    <property type="entry name" value="NEUTRAL CERAMIDASE"/>
    <property type="match status" value="1"/>
</dbReference>
<evidence type="ECO:0000256" key="2">
    <source>
        <dbReference type="ARBA" id="ARBA00011891"/>
    </source>
</evidence>
<dbReference type="EMBL" id="MRZV01000925">
    <property type="protein sequence ID" value="PIK42545.1"/>
    <property type="molecule type" value="Genomic_DNA"/>
</dbReference>
<evidence type="ECO:0000256" key="4">
    <source>
        <dbReference type="ARBA" id="ARBA00022801"/>
    </source>
</evidence>
<feature type="binding site" evidence="6">
    <location>
        <position position="506"/>
    </location>
    <ligand>
        <name>Zn(2+)</name>
        <dbReference type="ChEBI" id="CHEBI:29105"/>
    </ligand>
</feature>
<dbReference type="GO" id="GO:0016020">
    <property type="term" value="C:membrane"/>
    <property type="evidence" value="ECO:0007669"/>
    <property type="project" value="GOC"/>
</dbReference>
<dbReference type="Proteomes" id="UP000230750">
    <property type="component" value="Unassembled WGS sequence"/>
</dbReference>
<keyword evidence="4 7" id="KW-0378">Hydrolase</keyword>
<dbReference type="AlphaFoldDB" id="A0A2G8K3K7"/>
<dbReference type="GO" id="GO:0046514">
    <property type="term" value="P:ceramide catabolic process"/>
    <property type="evidence" value="ECO:0007669"/>
    <property type="project" value="InterPro"/>
</dbReference>
<dbReference type="InterPro" id="IPR031329">
    <property type="entry name" value="NEUT/ALK_ceramidase_N"/>
</dbReference>
<accession>A0A2G8K3K7</accession>
<comment type="caution">
    <text evidence="10">The sequence shown here is derived from an EMBL/GenBank/DDBJ whole genome shotgun (WGS) entry which is preliminary data.</text>
</comment>
<evidence type="ECO:0000313" key="11">
    <source>
        <dbReference type="Proteomes" id="UP000230750"/>
    </source>
</evidence>
<dbReference type="InterPro" id="IPR031331">
    <property type="entry name" value="NEUT/ALK_ceramidase_C"/>
</dbReference>
<comment type="similarity">
    <text evidence="1 7">Belongs to the neutral ceramidase family.</text>
</comment>
<comment type="catalytic activity">
    <reaction evidence="7">
        <text>an N-acylsphing-4-enine + H2O = sphing-4-enine + a fatty acid</text>
        <dbReference type="Rhea" id="RHEA:20856"/>
        <dbReference type="ChEBI" id="CHEBI:15377"/>
        <dbReference type="ChEBI" id="CHEBI:28868"/>
        <dbReference type="ChEBI" id="CHEBI:52639"/>
        <dbReference type="ChEBI" id="CHEBI:57756"/>
        <dbReference type="EC" id="3.5.1.23"/>
    </reaction>
</comment>
<dbReference type="GO" id="GO:0042759">
    <property type="term" value="P:long-chain fatty acid biosynthetic process"/>
    <property type="evidence" value="ECO:0007669"/>
    <property type="project" value="TreeGrafter"/>
</dbReference>
<gene>
    <name evidence="10" type="ORF">BSL78_20594</name>
</gene>
<evidence type="ECO:0000259" key="9">
    <source>
        <dbReference type="Pfam" id="PF17048"/>
    </source>
</evidence>
<evidence type="ECO:0000256" key="1">
    <source>
        <dbReference type="ARBA" id="ARBA00009835"/>
    </source>
</evidence>
<protein>
    <recommendedName>
        <fullName evidence="3 7">Neutral ceramidase</fullName>
        <ecNumber evidence="2 7">3.5.1.23</ecNumber>
    </recommendedName>
</protein>
<dbReference type="GO" id="GO:0005576">
    <property type="term" value="C:extracellular region"/>
    <property type="evidence" value="ECO:0007669"/>
    <property type="project" value="TreeGrafter"/>
</dbReference>
<evidence type="ECO:0000256" key="6">
    <source>
        <dbReference type="PIRSR" id="PIRSR606823-2"/>
    </source>
</evidence>
<name>A0A2G8K3K7_STIJA</name>
<keyword evidence="11" id="KW-1185">Reference proteome</keyword>
<dbReference type="EC" id="3.5.1.23" evidence="2 7"/>
<keyword evidence="6" id="KW-0862">Zinc</keyword>
<feature type="domain" description="Neutral/alkaline non-lysosomal ceramidase C-terminal" evidence="9">
    <location>
        <begin position="582"/>
        <end position="712"/>
    </location>
</feature>
<comment type="cofactor">
    <cofactor evidence="6">
        <name>Zn(2+)</name>
        <dbReference type="ChEBI" id="CHEBI:29105"/>
    </cofactor>
    <text evidence="6">Binds 1 zinc ion per subunit.</text>
</comment>
<evidence type="ECO:0000256" key="3">
    <source>
        <dbReference type="ARBA" id="ARBA00019235"/>
    </source>
</evidence>
<keyword evidence="7" id="KW-0443">Lipid metabolism</keyword>
<feature type="domain" description="Neutral/alkaline non-lysosomal ceramidase N-terminal" evidence="8">
    <location>
        <begin position="29"/>
        <end position="535"/>
    </location>
</feature>
<dbReference type="GO" id="GO:0046512">
    <property type="term" value="P:sphingosine biosynthetic process"/>
    <property type="evidence" value="ECO:0007669"/>
    <property type="project" value="TreeGrafter"/>
</dbReference>
<dbReference type="Gene3D" id="2.60.40.2300">
    <property type="entry name" value="Neutral/alkaline non-lysosomal ceramidase, C-terminal domain"/>
    <property type="match status" value="1"/>
</dbReference>
<keyword evidence="6" id="KW-0479">Metal-binding</keyword>
<sequence>MSEISTEYEINNCVFAFILGVALGQDPNFIVGVGIEDVTGPAADVNMMGYAHPGQTSRGIHTRLYSRAFIFCEVGNSDKCEVFVVVDFAMGATAINIGVFERLKTLYGSMYTEKNVAICGTHTHSGPAGYLQYFVFDATSQGFVHDAYDNLVEGIFQSIRIAHENRAPSFVYHSTGELLDANINRSPYAYEANPANERARYTHDVDKVMTVLKILGEDMSDRGLISFFPVHPVSMNNTNRLLSSDNKGYASYIIEMEKNPGTFHGQGDFVAAFANTNQGDVSPNLEGAKCLDTGEDCDRITSTCNGRTALCVGVGPGKDMFESTKIIGERQANKAMELYNSAGHLLDGTVGFVHQHVDMTDFDVELDGGGTVKTCKGAFGYSFAAGATDGAGFFPFTQSETETMPYLEVLRDALLKEPSAELVACQAPKPVLLPIGEMHTPWEWAPSIIDTQMLRLGEFVMIVVPAEFSTMAGRRLRETITDYLENDGLSGAAAEIVGLSNTYSDYVVTEEEYQTQRYEAASTIFGPNTLRAYQQQYTYLSEKLMEGSQPTQGPPIPNLLAEMGTTLADPEGDEDDVNIVTGLGPKIGELIMDTDAKYRQGGVAMATFIAGNPRNDVFRMRDDTFLKVQRRVGLGNNWNDVYTDADFCTRFLWDRASTSRRGGSVSHATVVWDIPLDQTLGDYRLAHKGYRKDSVKGDIFCYEESYSSSFEVVSASYTEDRTSSSS</sequence>
<evidence type="ECO:0000259" key="8">
    <source>
        <dbReference type="Pfam" id="PF04734"/>
    </source>
</evidence>
<dbReference type="OrthoDB" id="191371at2759"/>
<keyword evidence="7" id="KW-0746">Sphingolipid metabolism</keyword>
<feature type="binding site" evidence="6">
    <location>
        <position position="122"/>
    </location>
    <ligand>
        <name>Zn(2+)</name>
        <dbReference type="ChEBI" id="CHEBI:29105"/>
    </ligand>
</feature>
<reference evidence="10 11" key="1">
    <citation type="journal article" date="2017" name="PLoS Biol.">
        <title>The sea cucumber genome provides insights into morphological evolution and visceral regeneration.</title>
        <authorList>
            <person name="Zhang X."/>
            <person name="Sun L."/>
            <person name="Yuan J."/>
            <person name="Sun Y."/>
            <person name="Gao Y."/>
            <person name="Zhang L."/>
            <person name="Li S."/>
            <person name="Dai H."/>
            <person name="Hamel J.F."/>
            <person name="Liu C."/>
            <person name="Yu Y."/>
            <person name="Liu S."/>
            <person name="Lin W."/>
            <person name="Guo K."/>
            <person name="Jin S."/>
            <person name="Xu P."/>
            <person name="Storey K.B."/>
            <person name="Huan P."/>
            <person name="Zhang T."/>
            <person name="Zhou Y."/>
            <person name="Zhang J."/>
            <person name="Lin C."/>
            <person name="Li X."/>
            <person name="Xing L."/>
            <person name="Huo D."/>
            <person name="Sun M."/>
            <person name="Wang L."/>
            <person name="Mercier A."/>
            <person name="Li F."/>
            <person name="Yang H."/>
            <person name="Xiang J."/>
        </authorList>
    </citation>
    <scope>NUCLEOTIDE SEQUENCE [LARGE SCALE GENOMIC DNA]</scope>
    <source>
        <strain evidence="10">Shaxun</strain>
        <tissue evidence="10">Muscle</tissue>
    </source>
</reference>
<evidence type="ECO:0000313" key="10">
    <source>
        <dbReference type="EMBL" id="PIK42545.1"/>
    </source>
</evidence>